<keyword evidence="2" id="KW-1185">Reference proteome</keyword>
<dbReference type="CDD" id="cd12913">
    <property type="entry name" value="PDC1_MCP_like"/>
    <property type="match status" value="1"/>
</dbReference>
<dbReference type="RefSeq" id="WP_093307985.1">
    <property type="nucleotide sequence ID" value="NZ_FNYH01000001.1"/>
</dbReference>
<sequence length="211" mass="23608">MRANSLDVKFSLGLAAILACILAGVLLGVRQDIEKTKDSIYTHVSQMTREDLKKILVANAIQIGSSIKAELEVALDTVRTLSYLFGASVEVSEYRDPVFNRTVIPKTQIEILKKFPHWTYVYSQWAPDAAIGWDANWRGLSNHDAQGRFLPVAERTANGYQSRTDHLATLESPWYTCPVTTGKDCLTDPLRYEVAGKKQLMTKITSPIYAK</sequence>
<dbReference type="Gene3D" id="3.30.450.20">
    <property type="entry name" value="PAS domain"/>
    <property type="match status" value="1"/>
</dbReference>
<protein>
    <recommendedName>
        <fullName evidence="3">Methyl-accepting chemotaxis protein</fullName>
    </recommendedName>
</protein>
<dbReference type="Proteomes" id="UP000242999">
    <property type="component" value="Unassembled WGS sequence"/>
</dbReference>
<dbReference type="PROSITE" id="PS51257">
    <property type="entry name" value="PROKAR_LIPOPROTEIN"/>
    <property type="match status" value="1"/>
</dbReference>
<dbReference type="OrthoDB" id="2489132at2"/>
<evidence type="ECO:0000313" key="2">
    <source>
        <dbReference type="Proteomes" id="UP000242999"/>
    </source>
</evidence>
<name>A0A1H6QD99_9GAMM</name>
<accession>A0A1H6QD99</accession>
<evidence type="ECO:0008006" key="3">
    <source>
        <dbReference type="Google" id="ProtNLM"/>
    </source>
</evidence>
<dbReference type="STRING" id="64971.SAMN05421831_101194"/>
<dbReference type="AlphaFoldDB" id="A0A1H6QD99"/>
<evidence type="ECO:0000313" key="1">
    <source>
        <dbReference type="EMBL" id="SEI38864.1"/>
    </source>
</evidence>
<dbReference type="EMBL" id="FNYH01000001">
    <property type="protein sequence ID" value="SEI38864.1"/>
    <property type="molecule type" value="Genomic_DNA"/>
</dbReference>
<reference evidence="2" key="1">
    <citation type="submission" date="2016-10" db="EMBL/GenBank/DDBJ databases">
        <authorList>
            <person name="Varghese N."/>
            <person name="Submissions S."/>
        </authorList>
    </citation>
    <scope>NUCLEOTIDE SEQUENCE [LARGE SCALE GENOMIC DNA]</scope>
    <source>
        <strain evidence="2">DSM 7165</strain>
    </source>
</reference>
<organism evidence="1 2">
    <name type="scientific">Allopseudospirillum japonicum</name>
    <dbReference type="NCBI Taxonomy" id="64971"/>
    <lineage>
        <taxon>Bacteria</taxon>
        <taxon>Pseudomonadati</taxon>
        <taxon>Pseudomonadota</taxon>
        <taxon>Gammaproteobacteria</taxon>
        <taxon>Oceanospirillales</taxon>
        <taxon>Oceanospirillaceae</taxon>
        <taxon>Allopseudospirillum</taxon>
    </lineage>
</organism>
<gene>
    <name evidence="1" type="ORF">SAMN05421831_101194</name>
</gene>
<proteinExistence type="predicted"/>